<dbReference type="OrthoDB" id="1312312at2"/>
<reference evidence="1 2" key="1">
    <citation type="submission" date="2019-03" db="EMBL/GenBank/DDBJ databases">
        <title>Genomic Encyclopedia of Type Strains, Phase IV (KMG-IV): sequencing the most valuable type-strain genomes for metagenomic binning, comparative biology and taxonomic classification.</title>
        <authorList>
            <person name="Goeker M."/>
        </authorList>
    </citation>
    <scope>NUCLEOTIDE SEQUENCE [LARGE SCALE GENOMIC DNA]</scope>
    <source>
        <strain evidence="1 2">DSM 100059</strain>
    </source>
</reference>
<dbReference type="InterPro" id="IPR017853">
    <property type="entry name" value="GH"/>
</dbReference>
<protein>
    <recommendedName>
        <fullName evidence="3">Cellulase (Glycosyl hydrolase family 5)</fullName>
    </recommendedName>
</protein>
<keyword evidence="2" id="KW-1185">Reference proteome</keyword>
<proteinExistence type="predicted"/>
<dbReference type="AlphaFoldDB" id="A0A4R8DH40"/>
<dbReference type="PROSITE" id="PS51257">
    <property type="entry name" value="PROKAR_LIPOPROTEIN"/>
    <property type="match status" value="1"/>
</dbReference>
<dbReference type="RefSeq" id="WP_133998488.1">
    <property type="nucleotide sequence ID" value="NZ_SODV01000002.1"/>
</dbReference>
<gene>
    <name evidence="1" type="ORF">EDB95_4856</name>
</gene>
<comment type="caution">
    <text evidence="1">The sequence shown here is derived from an EMBL/GenBank/DDBJ whole genome shotgun (WGS) entry which is preliminary data.</text>
</comment>
<evidence type="ECO:0000313" key="2">
    <source>
        <dbReference type="Proteomes" id="UP000294498"/>
    </source>
</evidence>
<organism evidence="1 2">
    <name type="scientific">Dinghuibacter silviterrae</name>
    <dbReference type="NCBI Taxonomy" id="1539049"/>
    <lineage>
        <taxon>Bacteria</taxon>
        <taxon>Pseudomonadati</taxon>
        <taxon>Bacteroidota</taxon>
        <taxon>Chitinophagia</taxon>
        <taxon>Chitinophagales</taxon>
        <taxon>Chitinophagaceae</taxon>
        <taxon>Dinghuibacter</taxon>
    </lineage>
</organism>
<sequence>MKYTCCALIGTALLASCGKPTLTQDTGVTEPRAVTAGLGDGVNLQPSYYNSGNVTFGWSLMKANMKIKTVRIEIEPGVSISTAASWISQAKSNGFAIIATYHKASVLGSDNVSDLLAAANWWKANYATLAKSGSFTVNLMNEWGDHNLTASAYASAYNQAIAIVRTVYSGTIIIDCPGWGQETHIAAEAILGTGGITKISDTKILPSVHVYPNGWNQALNHWLQNSDLDDLATAGRGGIIGEFGNSPSGSANWSGIVTYAKSTKGWTVMAWAWNGDGGSMNMVTPAWDANPTASSYSESSYFTTVYNLL</sequence>
<evidence type="ECO:0008006" key="3">
    <source>
        <dbReference type="Google" id="ProtNLM"/>
    </source>
</evidence>
<dbReference type="Proteomes" id="UP000294498">
    <property type="component" value="Unassembled WGS sequence"/>
</dbReference>
<dbReference type="EMBL" id="SODV01000002">
    <property type="protein sequence ID" value="TDW97019.1"/>
    <property type="molecule type" value="Genomic_DNA"/>
</dbReference>
<evidence type="ECO:0000313" key="1">
    <source>
        <dbReference type="EMBL" id="TDW97019.1"/>
    </source>
</evidence>
<dbReference type="SUPFAM" id="SSF51445">
    <property type="entry name" value="(Trans)glycosidases"/>
    <property type="match status" value="1"/>
</dbReference>
<accession>A0A4R8DH40</accession>
<dbReference type="Gene3D" id="3.20.20.80">
    <property type="entry name" value="Glycosidases"/>
    <property type="match status" value="1"/>
</dbReference>
<name>A0A4R8DH40_9BACT</name>